<feature type="transmembrane region" description="Helical" evidence="1">
    <location>
        <begin position="32"/>
        <end position="51"/>
    </location>
</feature>
<accession>A0ABD5XQY9</accession>
<keyword evidence="1" id="KW-0812">Transmembrane</keyword>
<sequence length="54" mass="5437">MEHSTAVAAVGVQLTLLSVVVFQHASTADAGPLLSGLLAVAGTFLVGYAAARQR</sequence>
<evidence type="ECO:0000256" key="1">
    <source>
        <dbReference type="SAM" id="Phobius"/>
    </source>
</evidence>
<name>A0ABD5XQY9_9EURY</name>
<protein>
    <submittedName>
        <fullName evidence="2">Uncharacterized protein</fullName>
    </submittedName>
</protein>
<gene>
    <name evidence="2" type="ORF">ACFQRB_15775</name>
</gene>
<keyword evidence="1" id="KW-1133">Transmembrane helix</keyword>
<organism evidence="2 3">
    <name type="scientific">Halobaculum litoreum</name>
    <dbReference type="NCBI Taxonomy" id="3031998"/>
    <lineage>
        <taxon>Archaea</taxon>
        <taxon>Methanobacteriati</taxon>
        <taxon>Methanobacteriota</taxon>
        <taxon>Stenosarchaea group</taxon>
        <taxon>Halobacteria</taxon>
        <taxon>Halobacteriales</taxon>
        <taxon>Haloferacaceae</taxon>
        <taxon>Halobaculum</taxon>
    </lineage>
</organism>
<keyword evidence="1" id="KW-0472">Membrane</keyword>
<dbReference type="GeneID" id="81120430"/>
<evidence type="ECO:0000313" key="3">
    <source>
        <dbReference type="Proteomes" id="UP001596368"/>
    </source>
</evidence>
<dbReference type="AlphaFoldDB" id="A0ABD5XQY9"/>
<dbReference type="EMBL" id="JBHSZG010000001">
    <property type="protein sequence ID" value="MFC7137498.1"/>
    <property type="molecule type" value="Genomic_DNA"/>
</dbReference>
<comment type="caution">
    <text evidence="2">The sequence shown here is derived from an EMBL/GenBank/DDBJ whole genome shotgun (WGS) entry which is preliminary data.</text>
</comment>
<dbReference type="Proteomes" id="UP001596368">
    <property type="component" value="Unassembled WGS sequence"/>
</dbReference>
<evidence type="ECO:0000313" key="2">
    <source>
        <dbReference type="EMBL" id="MFC7137498.1"/>
    </source>
</evidence>
<dbReference type="RefSeq" id="WP_284013296.1">
    <property type="nucleotide sequence ID" value="NZ_CP126156.1"/>
</dbReference>
<proteinExistence type="predicted"/>
<keyword evidence="3" id="KW-1185">Reference proteome</keyword>
<reference evidence="2 3" key="1">
    <citation type="journal article" date="2019" name="Int. J. Syst. Evol. Microbiol.">
        <title>The Global Catalogue of Microorganisms (GCM) 10K type strain sequencing project: providing services to taxonomists for standard genome sequencing and annotation.</title>
        <authorList>
            <consortium name="The Broad Institute Genomics Platform"/>
            <consortium name="The Broad Institute Genome Sequencing Center for Infectious Disease"/>
            <person name="Wu L."/>
            <person name="Ma J."/>
        </authorList>
    </citation>
    <scope>NUCLEOTIDE SEQUENCE [LARGE SCALE GENOMIC DNA]</scope>
    <source>
        <strain evidence="2 3">DT92</strain>
    </source>
</reference>